<dbReference type="RefSeq" id="WP_380125898.1">
    <property type="nucleotide sequence ID" value="NZ_JBHSIU010000070.1"/>
</dbReference>
<dbReference type="PANTHER" id="PTHR45947">
    <property type="entry name" value="SULFOQUINOVOSYL TRANSFERASE SQD2"/>
    <property type="match status" value="1"/>
</dbReference>
<dbReference type="InterPro" id="IPR028098">
    <property type="entry name" value="Glyco_trans_4-like_N"/>
</dbReference>
<dbReference type="PANTHER" id="PTHR45947:SF3">
    <property type="entry name" value="SULFOQUINOVOSYL TRANSFERASE SQD2"/>
    <property type="match status" value="1"/>
</dbReference>
<keyword evidence="6" id="KW-1185">Reference proteome</keyword>
<sequence length="597" mass="64070">MRPNDISPDPSGAPSLALRPDLAAAIAAARNAEFVARRELPAAPPVSRGSTRPDVPGSLRLVYLVPRTNVGGGARVLFEHANRLLDRGHDVTVLSHFPPPVGFDLRARFQQVPFGIELAEAVPACDVIVAGYWDQVLAARTVGVAPVVHFEQGDFHLFEDIDEQTRAVVARNVEAADATIIVTGTVAEVLRARYGVPATVVSNAVDPTVFHPAAGAQPGQRPYLLFVGWDGTVFKGMAEMRRVWQTLADQGPAADLVWVTPRPPREPLGRVVVAPDQATLGALYRGAAAYVCCSHYETFSLPVLEAMASGTPVVTTRNTGVLEYARDGVNALLAEIRDVDGLVAQVRRVLDEPDLAARLREGGLKTAAGYSWDTIITKVGDTYRDVATAWSPPSDTGWRFDLGGLRFVDADAERRLRQRAAASAAGAIAVPVTFPVFEGHRAVRWWVVGRRTGGGSGVSRAYLPAHGDVIPDDLPYAGALREFAAGRFDTALTGFLDVYRHGGSADRPSASRWIILTLLELGSDEQAASVVNGGVEAFPDHSDFHYLHAMTGMLGGRPVDGAAYVAAIDALGPATHYDEWFDEPGTLIRERLLAPVR</sequence>
<dbReference type="GO" id="GO:0016757">
    <property type="term" value="F:glycosyltransferase activity"/>
    <property type="evidence" value="ECO:0007669"/>
    <property type="project" value="UniProtKB-KW"/>
</dbReference>
<evidence type="ECO:0000313" key="5">
    <source>
        <dbReference type="EMBL" id="MFC5005251.1"/>
    </source>
</evidence>
<comment type="caution">
    <text evidence="5">The sequence shown here is derived from an EMBL/GenBank/DDBJ whole genome shotgun (WGS) entry which is preliminary data.</text>
</comment>
<dbReference type="SUPFAM" id="SSF53756">
    <property type="entry name" value="UDP-Glycosyltransferase/glycogen phosphorylase"/>
    <property type="match status" value="1"/>
</dbReference>
<proteinExistence type="predicted"/>
<dbReference type="Pfam" id="PF13439">
    <property type="entry name" value="Glyco_transf_4"/>
    <property type="match status" value="1"/>
</dbReference>
<feature type="domain" description="Glycosyltransferase subfamily 4-like N-terminal" evidence="4">
    <location>
        <begin position="70"/>
        <end position="208"/>
    </location>
</feature>
<dbReference type="EC" id="2.4.-.-" evidence="5"/>
<reference evidence="6" key="1">
    <citation type="journal article" date="2019" name="Int. J. Syst. Evol. Microbiol.">
        <title>The Global Catalogue of Microorganisms (GCM) 10K type strain sequencing project: providing services to taxonomists for standard genome sequencing and annotation.</title>
        <authorList>
            <consortium name="The Broad Institute Genomics Platform"/>
            <consortium name="The Broad Institute Genome Sequencing Center for Infectious Disease"/>
            <person name="Wu L."/>
            <person name="Ma J."/>
        </authorList>
    </citation>
    <scope>NUCLEOTIDE SEQUENCE [LARGE SCALE GENOMIC DNA]</scope>
    <source>
        <strain evidence="6">CGMCC 4.7152</strain>
    </source>
</reference>
<keyword evidence="1 5" id="KW-0328">Glycosyltransferase</keyword>
<evidence type="ECO:0000259" key="4">
    <source>
        <dbReference type="Pfam" id="PF13439"/>
    </source>
</evidence>
<keyword evidence="2 5" id="KW-0808">Transferase</keyword>
<evidence type="ECO:0000313" key="6">
    <source>
        <dbReference type="Proteomes" id="UP001595912"/>
    </source>
</evidence>
<dbReference type="InterPro" id="IPR001296">
    <property type="entry name" value="Glyco_trans_1"/>
</dbReference>
<protein>
    <submittedName>
        <fullName evidence="5">Glycosyltransferase family 4 protein</fullName>
        <ecNumber evidence="5">2.4.-.-</ecNumber>
    </submittedName>
</protein>
<dbReference type="Proteomes" id="UP001595912">
    <property type="component" value="Unassembled WGS sequence"/>
</dbReference>
<evidence type="ECO:0000259" key="3">
    <source>
        <dbReference type="Pfam" id="PF00534"/>
    </source>
</evidence>
<evidence type="ECO:0000256" key="2">
    <source>
        <dbReference type="ARBA" id="ARBA00022679"/>
    </source>
</evidence>
<dbReference type="Gene3D" id="3.40.50.2000">
    <property type="entry name" value="Glycogen Phosphorylase B"/>
    <property type="match status" value="2"/>
</dbReference>
<feature type="domain" description="Glycosyl transferase family 1" evidence="3">
    <location>
        <begin position="279"/>
        <end position="363"/>
    </location>
</feature>
<dbReference type="EMBL" id="JBHSIU010000070">
    <property type="protein sequence ID" value="MFC5005251.1"/>
    <property type="molecule type" value="Genomic_DNA"/>
</dbReference>
<dbReference type="InterPro" id="IPR050194">
    <property type="entry name" value="Glycosyltransferase_grp1"/>
</dbReference>
<gene>
    <name evidence="5" type="ORF">ACFPIJ_46375</name>
</gene>
<evidence type="ECO:0000256" key="1">
    <source>
        <dbReference type="ARBA" id="ARBA00022676"/>
    </source>
</evidence>
<organism evidence="5 6">
    <name type="scientific">Dactylosporangium cerinum</name>
    <dbReference type="NCBI Taxonomy" id="1434730"/>
    <lineage>
        <taxon>Bacteria</taxon>
        <taxon>Bacillati</taxon>
        <taxon>Actinomycetota</taxon>
        <taxon>Actinomycetes</taxon>
        <taxon>Micromonosporales</taxon>
        <taxon>Micromonosporaceae</taxon>
        <taxon>Dactylosporangium</taxon>
    </lineage>
</organism>
<dbReference type="Pfam" id="PF00534">
    <property type="entry name" value="Glycos_transf_1"/>
    <property type="match status" value="1"/>
</dbReference>
<name>A0ABV9WD96_9ACTN</name>
<dbReference type="CDD" id="cd03801">
    <property type="entry name" value="GT4_PimA-like"/>
    <property type="match status" value="1"/>
</dbReference>
<accession>A0ABV9WD96</accession>